<keyword evidence="2" id="KW-1185">Reference proteome</keyword>
<proteinExistence type="predicted"/>
<sequence>MKTEASAKIQQLQCEGLTAAIVTSLDRIRFLEEQEIVEIIRSKDLPSPSCPVEVETTLVAEKELGFTISSSTPAVRLVLLSNLFAHRLIWFLRQKRKSLVMPASFPALGIVRRYWLEEGLLYAKGDRACIPSGN</sequence>
<evidence type="ECO:0000313" key="1">
    <source>
        <dbReference type="EMBL" id="KAI5662206.1"/>
    </source>
</evidence>
<dbReference type="EMBL" id="CM044705">
    <property type="protein sequence ID" value="KAI5662206.1"/>
    <property type="molecule type" value="Genomic_DNA"/>
</dbReference>
<reference evidence="2" key="1">
    <citation type="journal article" date="2023" name="Nat. Plants">
        <title>Single-cell RNA sequencing provides a high-resolution roadmap for understanding the multicellular compartmentation of specialized metabolism.</title>
        <authorList>
            <person name="Sun S."/>
            <person name="Shen X."/>
            <person name="Li Y."/>
            <person name="Li Y."/>
            <person name="Wang S."/>
            <person name="Li R."/>
            <person name="Zhang H."/>
            <person name="Shen G."/>
            <person name="Guo B."/>
            <person name="Wei J."/>
            <person name="Xu J."/>
            <person name="St-Pierre B."/>
            <person name="Chen S."/>
            <person name="Sun C."/>
        </authorList>
    </citation>
    <scope>NUCLEOTIDE SEQUENCE [LARGE SCALE GENOMIC DNA]</scope>
</reference>
<evidence type="ECO:0000313" key="2">
    <source>
        <dbReference type="Proteomes" id="UP001060085"/>
    </source>
</evidence>
<accession>A0ACC0ARX3</accession>
<name>A0ACC0ARX3_CATRO</name>
<organism evidence="1 2">
    <name type="scientific">Catharanthus roseus</name>
    <name type="common">Madagascar periwinkle</name>
    <name type="synonym">Vinca rosea</name>
    <dbReference type="NCBI Taxonomy" id="4058"/>
    <lineage>
        <taxon>Eukaryota</taxon>
        <taxon>Viridiplantae</taxon>
        <taxon>Streptophyta</taxon>
        <taxon>Embryophyta</taxon>
        <taxon>Tracheophyta</taxon>
        <taxon>Spermatophyta</taxon>
        <taxon>Magnoliopsida</taxon>
        <taxon>eudicotyledons</taxon>
        <taxon>Gunneridae</taxon>
        <taxon>Pentapetalae</taxon>
        <taxon>asterids</taxon>
        <taxon>lamiids</taxon>
        <taxon>Gentianales</taxon>
        <taxon>Apocynaceae</taxon>
        <taxon>Rauvolfioideae</taxon>
        <taxon>Vinceae</taxon>
        <taxon>Catharanthinae</taxon>
        <taxon>Catharanthus</taxon>
    </lineage>
</organism>
<gene>
    <name evidence="1" type="ORF">M9H77_21529</name>
</gene>
<comment type="caution">
    <text evidence="1">The sequence shown here is derived from an EMBL/GenBank/DDBJ whole genome shotgun (WGS) entry which is preliminary data.</text>
</comment>
<protein>
    <submittedName>
        <fullName evidence="1">Uncharacterized protein</fullName>
    </submittedName>
</protein>
<dbReference type="Proteomes" id="UP001060085">
    <property type="component" value="Linkage Group LG05"/>
</dbReference>